<proteinExistence type="predicted"/>
<dbReference type="GO" id="GO:0006139">
    <property type="term" value="P:nucleobase-containing compound metabolic process"/>
    <property type="evidence" value="ECO:0007669"/>
    <property type="project" value="InterPro"/>
</dbReference>
<dbReference type="Proteomes" id="UP000663844">
    <property type="component" value="Unassembled WGS sequence"/>
</dbReference>
<dbReference type="GO" id="GO:0016818">
    <property type="term" value="F:hydrolase activity, acting on acid anhydrides, in phosphorus-containing anhydrides"/>
    <property type="evidence" value="ECO:0007669"/>
    <property type="project" value="InterPro"/>
</dbReference>
<dbReference type="InterPro" id="IPR010614">
    <property type="entry name" value="RAD3-like_helicase_DEAD"/>
</dbReference>
<dbReference type="AlphaFoldDB" id="A0A820DS36"/>
<evidence type="ECO:0000313" key="2">
    <source>
        <dbReference type="EMBL" id="CAF4236609.1"/>
    </source>
</evidence>
<dbReference type="Pfam" id="PF06733">
    <property type="entry name" value="DEAD_2"/>
    <property type="match status" value="1"/>
</dbReference>
<dbReference type="Gene3D" id="3.40.50.300">
    <property type="entry name" value="P-loop containing nucleotide triphosphate hydrolases"/>
    <property type="match status" value="2"/>
</dbReference>
<dbReference type="InterPro" id="IPR013020">
    <property type="entry name" value="Rad3/Chl1-like"/>
</dbReference>
<evidence type="ECO:0000259" key="1">
    <source>
        <dbReference type="SMART" id="SM00491"/>
    </source>
</evidence>
<reference evidence="2" key="1">
    <citation type="submission" date="2021-02" db="EMBL/GenBank/DDBJ databases">
        <authorList>
            <person name="Nowell W R."/>
        </authorList>
    </citation>
    <scope>NUCLEOTIDE SEQUENCE</scope>
</reference>
<dbReference type="PANTHER" id="PTHR11472">
    <property type="entry name" value="DNA REPAIR DEAD HELICASE RAD3/XP-D SUBFAMILY MEMBER"/>
    <property type="match status" value="1"/>
</dbReference>
<dbReference type="SMART" id="SM00491">
    <property type="entry name" value="HELICc2"/>
    <property type="match status" value="1"/>
</dbReference>
<dbReference type="Pfam" id="PF13307">
    <property type="entry name" value="Helicase_C_2"/>
    <property type="match status" value="1"/>
</dbReference>
<evidence type="ECO:0000313" key="3">
    <source>
        <dbReference type="Proteomes" id="UP000663844"/>
    </source>
</evidence>
<name>A0A820DS36_9BILA</name>
<comment type="caution">
    <text evidence="2">The sequence shown here is derived from an EMBL/GenBank/DDBJ whole genome shotgun (WGS) entry which is preliminary data.</text>
</comment>
<dbReference type="InterPro" id="IPR045028">
    <property type="entry name" value="DinG/Rad3-like"/>
</dbReference>
<dbReference type="InterPro" id="IPR027417">
    <property type="entry name" value="P-loop_NTPase"/>
</dbReference>
<accession>A0A820DS36</accession>
<dbReference type="GO" id="GO:0034085">
    <property type="term" value="P:establishment of sister chromatid cohesion"/>
    <property type="evidence" value="ECO:0007669"/>
    <property type="project" value="TreeGrafter"/>
</dbReference>
<dbReference type="GO" id="GO:0005524">
    <property type="term" value="F:ATP binding"/>
    <property type="evidence" value="ECO:0007669"/>
    <property type="project" value="InterPro"/>
</dbReference>
<dbReference type="InterPro" id="IPR006555">
    <property type="entry name" value="ATP-dep_Helicase_C"/>
</dbReference>
<gene>
    <name evidence="2" type="ORF">OXD698_LOCUS42693</name>
</gene>
<feature type="non-terminal residue" evidence="2">
    <location>
        <position position="1"/>
    </location>
</feature>
<dbReference type="PANTHER" id="PTHR11472:SF41">
    <property type="entry name" value="ATP-DEPENDENT DNA HELICASE DDX11-RELATED"/>
    <property type="match status" value="1"/>
</dbReference>
<dbReference type="EMBL" id="CAJOAZ010011404">
    <property type="protein sequence ID" value="CAF4236609.1"/>
    <property type="molecule type" value="Genomic_DNA"/>
</dbReference>
<feature type="domain" description="ATP-dependent helicase C-terminal" evidence="1">
    <location>
        <begin position="313"/>
        <end position="395"/>
    </location>
</feature>
<feature type="non-terminal residue" evidence="2">
    <location>
        <position position="395"/>
    </location>
</feature>
<sequence length="395" mass="44167">EACGIEMGDNIVIIDEAHNLPDAICSMHSNDITGNQLIDSYGQLSRYHEKYKARLTAKNLLSIKQLLDVQLNLIKTLCSQENLPIVYDSEKWSNLVISSNSTEKSTTFDLIDYLCDAGIHVNLFQLIDYIKTNELTKKLHGFMSKYPVTKNELSDESTEYRISNSFAIFAQFLQALTNPRDDGKVIVTTKETLGQCSIRFFALRTSSFFNEIVNEARSVIVAGGTMRPISEFIDHLFLACGQPEEKIFQLSSNHIVPSENVLAVALPSGPKNIEFEFTAANRSNTAMMDELGRVLISLCSTIPDGLVVFFCSYDHLQKTYAYFEKTFVLNKIVTKKKIFMEPKRTSDVDNILTNYTKSIKNGTGGLLFSIVGGKMSEGINFSDELARCVCVVGMP</sequence>
<dbReference type="GO" id="GO:0003677">
    <property type="term" value="F:DNA binding"/>
    <property type="evidence" value="ECO:0007669"/>
    <property type="project" value="InterPro"/>
</dbReference>
<dbReference type="NCBIfam" id="TIGR00604">
    <property type="entry name" value="rad3"/>
    <property type="match status" value="1"/>
</dbReference>
<organism evidence="2 3">
    <name type="scientific">Adineta steineri</name>
    <dbReference type="NCBI Taxonomy" id="433720"/>
    <lineage>
        <taxon>Eukaryota</taxon>
        <taxon>Metazoa</taxon>
        <taxon>Spiralia</taxon>
        <taxon>Gnathifera</taxon>
        <taxon>Rotifera</taxon>
        <taxon>Eurotatoria</taxon>
        <taxon>Bdelloidea</taxon>
        <taxon>Adinetida</taxon>
        <taxon>Adinetidae</taxon>
        <taxon>Adineta</taxon>
    </lineage>
</organism>
<dbReference type="GO" id="GO:0003678">
    <property type="term" value="F:DNA helicase activity"/>
    <property type="evidence" value="ECO:0007669"/>
    <property type="project" value="InterPro"/>
</dbReference>
<dbReference type="GO" id="GO:0005634">
    <property type="term" value="C:nucleus"/>
    <property type="evidence" value="ECO:0007669"/>
    <property type="project" value="TreeGrafter"/>
</dbReference>
<protein>
    <recommendedName>
        <fullName evidence="1">ATP-dependent helicase C-terminal domain-containing protein</fullName>
    </recommendedName>
</protein>